<dbReference type="EMBL" id="AP035884">
    <property type="protein sequence ID" value="BFP55276.1"/>
    <property type="molecule type" value="Genomic_DNA"/>
</dbReference>
<gene>
    <name evidence="1" type="ORF">SCMC78_50830</name>
</gene>
<dbReference type="KEGG" id="stcm:SCMC78_50830"/>
<proteinExistence type="predicted"/>
<evidence type="ECO:0008006" key="2">
    <source>
        <dbReference type="Google" id="ProtNLM"/>
    </source>
</evidence>
<dbReference type="AlphaFoldDB" id="A0AB33KKZ4"/>
<accession>A0AB33KKZ4</accession>
<name>A0AB33KKZ4_9ACTN</name>
<organism evidence="1">
    <name type="scientific">Streptomyces sp. CMC78</name>
    <dbReference type="NCBI Taxonomy" id="3231512"/>
    <lineage>
        <taxon>Bacteria</taxon>
        <taxon>Bacillati</taxon>
        <taxon>Actinomycetota</taxon>
        <taxon>Actinomycetes</taxon>
        <taxon>Kitasatosporales</taxon>
        <taxon>Streptomycetaceae</taxon>
        <taxon>Streptomyces</taxon>
    </lineage>
</organism>
<reference evidence="1" key="1">
    <citation type="submission" date="2024-07" db="EMBL/GenBank/DDBJ databases">
        <title>Complete genome sequences of cellulolytic bacteria, Kitasatospora sp. CMC57 and Streptomyces sp. CMC78, isolated from Japanese agricultural soil.</title>
        <authorList>
            <person name="Hashimoto T."/>
            <person name="Ito M."/>
            <person name="Iwamoto M."/>
            <person name="Fukahori D."/>
            <person name="Shoda T."/>
            <person name="Sakoda M."/>
            <person name="Morohoshi T."/>
            <person name="Mitsuboshi M."/>
            <person name="Nishizawa T."/>
        </authorList>
    </citation>
    <scope>NUCLEOTIDE SEQUENCE</scope>
    <source>
        <strain evidence="1">CMC78</strain>
    </source>
</reference>
<dbReference type="RefSeq" id="WP_408054302.1">
    <property type="nucleotide sequence ID" value="NZ_AP035884.1"/>
</dbReference>
<protein>
    <recommendedName>
        <fullName evidence="2">DUF2004 domain-containing protein</fullName>
    </recommendedName>
</protein>
<sequence>MRNELTHEGDTFINFRNYTFQDVRSAAFRWVDVKRLRFTVEPADDTELLAALIGHEQFRDDYAGGGVLPDGLRHGPYWVEAVTPDAYGSIGREESDLVLREWANQFEDVPADLATDLRREVFDRLAAAERIYHLSELDGDAVHDWGGVHSDFHEFVLIDRSAGRLTLLVAADD</sequence>
<evidence type="ECO:0000313" key="1">
    <source>
        <dbReference type="EMBL" id="BFP55276.1"/>
    </source>
</evidence>